<feature type="non-terminal residue" evidence="1">
    <location>
        <position position="33"/>
    </location>
</feature>
<name>A0A5S4FYV3_9ACTN</name>
<reference evidence="1 2" key="1">
    <citation type="submission" date="2019-05" db="EMBL/GenBank/DDBJ databases">
        <title>Draft genome sequence of Actinomadura geliboluensis A8036.</title>
        <authorList>
            <person name="Saricaoglu S."/>
            <person name="Isik K."/>
        </authorList>
    </citation>
    <scope>NUCLEOTIDE SEQUENCE [LARGE SCALE GENOMIC DNA]</scope>
    <source>
        <strain evidence="1 2">A8036</strain>
    </source>
</reference>
<dbReference type="AlphaFoldDB" id="A0A5S4FYV3"/>
<dbReference type="Proteomes" id="UP000305238">
    <property type="component" value="Unassembled WGS sequence"/>
</dbReference>
<organism evidence="1 2">
    <name type="scientific">Actinomadura geliboluensis</name>
    <dbReference type="NCBI Taxonomy" id="882440"/>
    <lineage>
        <taxon>Bacteria</taxon>
        <taxon>Bacillati</taxon>
        <taxon>Actinomycetota</taxon>
        <taxon>Actinomycetes</taxon>
        <taxon>Streptosporangiales</taxon>
        <taxon>Thermomonosporaceae</taxon>
        <taxon>Actinomadura</taxon>
    </lineage>
</organism>
<accession>A0A5S4FYV3</accession>
<proteinExistence type="predicted"/>
<sequence length="33" mass="3773">MNLDHLYRLISDGEKDRLIQNLAGSISQVSRDD</sequence>
<gene>
    <name evidence="1" type="ORF">ETD96_42180</name>
</gene>
<comment type="caution">
    <text evidence="1">The sequence shown here is derived from an EMBL/GenBank/DDBJ whole genome shotgun (WGS) entry which is preliminary data.</text>
</comment>
<keyword evidence="2" id="KW-1185">Reference proteome</keyword>
<evidence type="ECO:0000313" key="1">
    <source>
        <dbReference type="EMBL" id="TMR25903.1"/>
    </source>
</evidence>
<protein>
    <submittedName>
        <fullName evidence="1">Uncharacterized protein</fullName>
    </submittedName>
</protein>
<dbReference type="EMBL" id="VCKZ01000603">
    <property type="protein sequence ID" value="TMR25903.1"/>
    <property type="molecule type" value="Genomic_DNA"/>
</dbReference>
<evidence type="ECO:0000313" key="2">
    <source>
        <dbReference type="Proteomes" id="UP000305238"/>
    </source>
</evidence>